<proteinExistence type="predicted"/>
<comment type="caution">
    <text evidence="3">The sequence shown here is derived from an EMBL/GenBank/DDBJ whole genome shotgun (WGS) entry which is preliminary data.</text>
</comment>
<gene>
    <name evidence="3" type="ORF">HOLleu_02391</name>
</gene>
<dbReference type="Proteomes" id="UP001152320">
    <property type="component" value="Chromosome 1"/>
</dbReference>
<dbReference type="InterPro" id="IPR007110">
    <property type="entry name" value="Ig-like_dom"/>
</dbReference>
<dbReference type="SUPFAM" id="SSF48726">
    <property type="entry name" value="Immunoglobulin"/>
    <property type="match status" value="2"/>
</dbReference>
<dbReference type="PROSITE" id="PS50835">
    <property type="entry name" value="IG_LIKE"/>
    <property type="match status" value="1"/>
</dbReference>
<dbReference type="PANTHER" id="PTHR45889:SF8">
    <property type="entry name" value="IG-LIKE DOMAIN-CONTAINING PROTEIN"/>
    <property type="match status" value="1"/>
</dbReference>
<dbReference type="AlphaFoldDB" id="A0A9Q1HJQ7"/>
<dbReference type="SMART" id="SM00409">
    <property type="entry name" value="IG"/>
    <property type="match status" value="2"/>
</dbReference>
<keyword evidence="4" id="KW-1185">Reference proteome</keyword>
<keyword evidence="1" id="KW-0732">Signal</keyword>
<accession>A0A9Q1HJQ7</accession>
<evidence type="ECO:0000256" key="1">
    <source>
        <dbReference type="SAM" id="SignalP"/>
    </source>
</evidence>
<protein>
    <recommendedName>
        <fullName evidence="2">Ig-like domain-containing protein</fullName>
    </recommendedName>
</protein>
<feature type="chain" id="PRO_5040319044" description="Ig-like domain-containing protein" evidence="1">
    <location>
        <begin position="22"/>
        <end position="467"/>
    </location>
</feature>
<dbReference type="Gene3D" id="2.60.40.10">
    <property type="entry name" value="Immunoglobulins"/>
    <property type="match status" value="2"/>
</dbReference>
<evidence type="ECO:0000313" key="4">
    <source>
        <dbReference type="Proteomes" id="UP001152320"/>
    </source>
</evidence>
<dbReference type="OrthoDB" id="8718740at2759"/>
<evidence type="ECO:0000313" key="3">
    <source>
        <dbReference type="EMBL" id="KAJ8049589.1"/>
    </source>
</evidence>
<dbReference type="EMBL" id="JAIZAY010000001">
    <property type="protein sequence ID" value="KAJ8049589.1"/>
    <property type="molecule type" value="Genomic_DNA"/>
</dbReference>
<organism evidence="3 4">
    <name type="scientific">Holothuria leucospilota</name>
    <name type="common">Black long sea cucumber</name>
    <name type="synonym">Mertensiothuria leucospilota</name>
    <dbReference type="NCBI Taxonomy" id="206669"/>
    <lineage>
        <taxon>Eukaryota</taxon>
        <taxon>Metazoa</taxon>
        <taxon>Echinodermata</taxon>
        <taxon>Eleutherozoa</taxon>
        <taxon>Echinozoa</taxon>
        <taxon>Holothuroidea</taxon>
        <taxon>Aspidochirotacea</taxon>
        <taxon>Aspidochirotida</taxon>
        <taxon>Holothuriidae</taxon>
        <taxon>Holothuria</taxon>
    </lineage>
</organism>
<name>A0A9Q1HJQ7_HOLLE</name>
<feature type="domain" description="Ig-like" evidence="2">
    <location>
        <begin position="350"/>
        <end position="446"/>
    </location>
</feature>
<reference evidence="3" key="1">
    <citation type="submission" date="2021-10" db="EMBL/GenBank/DDBJ databases">
        <title>Tropical sea cucumber genome reveals ecological adaptation and Cuvierian tubules defense mechanism.</title>
        <authorList>
            <person name="Chen T."/>
        </authorList>
    </citation>
    <scope>NUCLEOTIDE SEQUENCE</scope>
    <source>
        <strain evidence="3">Nanhai2018</strain>
        <tissue evidence="3">Muscle</tissue>
    </source>
</reference>
<dbReference type="InterPro" id="IPR013783">
    <property type="entry name" value="Ig-like_fold"/>
</dbReference>
<dbReference type="InterPro" id="IPR036179">
    <property type="entry name" value="Ig-like_dom_sf"/>
</dbReference>
<dbReference type="PANTHER" id="PTHR45889">
    <property type="entry name" value="IG-LIKE DOMAIN-CONTAINING PROTEIN"/>
    <property type="match status" value="1"/>
</dbReference>
<feature type="signal peptide" evidence="1">
    <location>
        <begin position="1"/>
        <end position="21"/>
    </location>
</feature>
<sequence>MDSSTFILCVLLLVSFTLGLSRNTCPSIQYIAKGTIGMVDCHFKEGFHAVVWYNSADLATGKTIMQIIDGVKEGKGYDSGEYDICSNGSLIINNVTLGHEHNYTVVVLHSQNEDPILQQIKVVVTVMPSMPFPIVDQCGERKTICHTQLQHDSRLMCLVQNARPAVSLLWVDRTAGFDRNISFQTSVSENGSIFTTLATTLQPFPYSSVLSLLTCRAAAPPGLLLKQTTTILVESSNAKIVDLVPIVQHLERGSQLTLQCSKSNLSLVLWKKAAQNGSMFQIIAYAALLEEDVPVFYTEQYQLQKDGSLVLSEIEASQEGLYRCVFEYDGTGDAVLYQVVVFESLVTAVPVVQGCSEENYCILEEEIRGTLTCLLNGIRPKVLLEWKTFHDRDAPLISFANQRLDVTSNGDVYDITLTSTYYLKATNKDRITLECRISESHIRALQSATKFDIIFVNGMKDLFQLFH</sequence>
<evidence type="ECO:0000259" key="2">
    <source>
        <dbReference type="PROSITE" id="PS50835"/>
    </source>
</evidence>
<dbReference type="InterPro" id="IPR003599">
    <property type="entry name" value="Ig_sub"/>
</dbReference>